<protein>
    <submittedName>
        <fullName evidence="2">Uncharacterized protein</fullName>
    </submittedName>
</protein>
<dbReference type="EMBL" id="MCFD01000003">
    <property type="protein sequence ID" value="ORX71816.1"/>
    <property type="molecule type" value="Genomic_DNA"/>
</dbReference>
<comment type="caution">
    <text evidence="2">The sequence shown here is derived from an EMBL/GenBank/DDBJ whole genome shotgun (WGS) entry which is preliminary data.</text>
</comment>
<organism evidence="2 3">
    <name type="scientific">Linderina pennispora</name>
    <dbReference type="NCBI Taxonomy" id="61395"/>
    <lineage>
        <taxon>Eukaryota</taxon>
        <taxon>Fungi</taxon>
        <taxon>Fungi incertae sedis</taxon>
        <taxon>Zoopagomycota</taxon>
        <taxon>Kickxellomycotina</taxon>
        <taxon>Kickxellomycetes</taxon>
        <taxon>Kickxellales</taxon>
        <taxon>Kickxellaceae</taxon>
        <taxon>Linderina</taxon>
    </lineage>
</organism>
<accession>A0A1Y1WF01</accession>
<evidence type="ECO:0000313" key="2">
    <source>
        <dbReference type="EMBL" id="ORX71816.1"/>
    </source>
</evidence>
<keyword evidence="3" id="KW-1185">Reference proteome</keyword>
<dbReference type="Proteomes" id="UP000193922">
    <property type="component" value="Unassembled WGS sequence"/>
</dbReference>
<reference evidence="2 3" key="1">
    <citation type="submission" date="2016-07" db="EMBL/GenBank/DDBJ databases">
        <title>Pervasive Adenine N6-methylation of Active Genes in Fungi.</title>
        <authorList>
            <consortium name="DOE Joint Genome Institute"/>
            <person name="Mondo S.J."/>
            <person name="Dannebaum R.O."/>
            <person name="Kuo R.C."/>
            <person name="Labutti K."/>
            <person name="Haridas S."/>
            <person name="Kuo A."/>
            <person name="Salamov A."/>
            <person name="Ahrendt S.R."/>
            <person name="Lipzen A."/>
            <person name="Sullivan W."/>
            <person name="Andreopoulos W.B."/>
            <person name="Clum A."/>
            <person name="Lindquist E."/>
            <person name="Daum C."/>
            <person name="Ramamoorthy G.K."/>
            <person name="Gryganskyi A."/>
            <person name="Culley D."/>
            <person name="Magnuson J.K."/>
            <person name="James T.Y."/>
            <person name="O'Malley M.A."/>
            <person name="Stajich J.E."/>
            <person name="Spatafora J.W."/>
            <person name="Visel A."/>
            <person name="Grigoriev I.V."/>
        </authorList>
    </citation>
    <scope>NUCLEOTIDE SEQUENCE [LARGE SCALE GENOMIC DNA]</scope>
    <source>
        <strain evidence="2 3">ATCC 12442</strain>
    </source>
</reference>
<dbReference type="RefSeq" id="XP_040745240.1">
    <property type="nucleotide sequence ID" value="XM_040883000.1"/>
</dbReference>
<dbReference type="AlphaFoldDB" id="A0A1Y1WF01"/>
<feature type="compositionally biased region" description="Basic and acidic residues" evidence="1">
    <location>
        <begin position="1"/>
        <end position="24"/>
    </location>
</feature>
<sequence>MDFKEKKYKEKTNMWSNCKEREGEGASEAHGLGDEQTKAAAAKQHRQQNPRHLLLLHRAPAARRRNRRRAFHTLALRRLGDLPAHALHYLCAACIRLPLLHLSPSLPDRSIFALGLQVFLRRPRQRAHHARRILHHHMQLLQLLPRALPRLGCRPHLCPLRHRRLQRLLPQDKLQTVQRLRRLRHRALVPERIRLLCLCWRHAAQRRNPRAPGCVVGGQHAGEPPALAAWCEAGQGKGCASKLRHY</sequence>
<feature type="region of interest" description="Disordered" evidence="1">
    <location>
        <begin position="1"/>
        <end position="50"/>
    </location>
</feature>
<dbReference type="GeneID" id="63799648"/>
<evidence type="ECO:0000313" key="3">
    <source>
        <dbReference type="Proteomes" id="UP000193922"/>
    </source>
</evidence>
<gene>
    <name evidence="2" type="ORF">DL89DRAFT_101801</name>
</gene>
<name>A0A1Y1WF01_9FUNG</name>
<proteinExistence type="predicted"/>
<evidence type="ECO:0000256" key="1">
    <source>
        <dbReference type="SAM" id="MobiDB-lite"/>
    </source>
</evidence>